<evidence type="ECO:0000256" key="1">
    <source>
        <dbReference type="ARBA" id="ARBA00022679"/>
    </source>
</evidence>
<reference evidence="6" key="1">
    <citation type="submission" date="2018-03" db="EMBL/GenBank/DDBJ databases">
        <title>Cross-interface Injection: A General Nanoliter Liquid Handling Method Applied to Single Cells Genome Amplification Automated Nanoliter Liquid Handling Applied to Single Cell Multiple Displacement Amplification.</title>
        <authorList>
            <person name="Yun J."/>
            <person name="Xu P."/>
            <person name="Xu J."/>
            <person name="Dai X."/>
            <person name="Wang Y."/>
            <person name="Zheng X."/>
            <person name="Cao C."/>
            <person name="Yi Q."/>
            <person name="Zhu Y."/>
            <person name="Wang L."/>
            <person name="Dong Z."/>
            <person name="Huang Y."/>
            <person name="Huang L."/>
            <person name="Du W."/>
        </authorList>
    </citation>
    <scope>NUCLEOTIDE SEQUENCE [LARGE SCALE GENOMIC DNA]</scope>
    <source>
        <strain evidence="6">Z-D3-2</strain>
    </source>
</reference>
<dbReference type="GO" id="GO:0051607">
    <property type="term" value="P:defense response to virus"/>
    <property type="evidence" value="ECO:0007669"/>
    <property type="project" value="UniProtKB-KW"/>
</dbReference>
<evidence type="ECO:0000313" key="6">
    <source>
        <dbReference type="EMBL" id="PTB86778.1"/>
    </source>
</evidence>
<sequence length="308" mass="35748">MARDWENTFSFWAQSPSKTEQERCERVIRAINKAVSESPKLQARQILVFTQGSFRNRVNVRQESDVDVGVMLYEYFIAQYPTGKRDTDFGNQEAGYSFTQFKNELEGALVEYFGRSAVTRGNKAFDIKATQSQVEADVVPLFEFRQYWDNGSYRAGVALFPDKGGGRIENYPERLIDYWPQTPLHYENGVSKNTATNRRFKGMVRILKKLKVELEDAGSQAASSAPGYLLECLTWNTPDWCFSHDTWVDRVQSVLRFLWQNTNESNLCKDWCEVDDIKYLFHSSQPWTRDQAHKLLDEIWDHVGVKQT</sequence>
<comment type="caution">
    <text evidence="6">The sequence shown here is derived from an EMBL/GenBank/DDBJ whole genome shotgun (WGS) entry which is preliminary data.</text>
</comment>
<keyword evidence="1 6" id="KW-0808">Transferase</keyword>
<keyword evidence="3" id="KW-0547">Nucleotide-binding</keyword>
<evidence type="ECO:0000256" key="2">
    <source>
        <dbReference type="ARBA" id="ARBA00022695"/>
    </source>
</evidence>
<evidence type="ECO:0000256" key="4">
    <source>
        <dbReference type="ARBA" id="ARBA00023118"/>
    </source>
</evidence>
<dbReference type="Pfam" id="PF26305">
    <property type="entry name" value="CD_NTase_C"/>
    <property type="match status" value="1"/>
</dbReference>
<keyword evidence="2" id="KW-0548">Nucleotidyltransferase</keyword>
<feature type="domain" description="cGAS/DncV-like nucleotidyltransferase C-terminal helical" evidence="5">
    <location>
        <begin position="187"/>
        <end position="303"/>
    </location>
</feature>
<protein>
    <submittedName>
        <fullName evidence="6">Nucleotidyltransferase</fullName>
    </submittedName>
</protein>
<dbReference type="InterPro" id="IPR058909">
    <property type="entry name" value="CD_NTase_C"/>
</dbReference>
<proteinExistence type="predicted"/>
<dbReference type="AlphaFoldDB" id="A0A2T4CZ73"/>
<dbReference type="EMBL" id="PYVN01000005">
    <property type="protein sequence ID" value="PTB86778.1"/>
    <property type="molecule type" value="Genomic_DNA"/>
</dbReference>
<dbReference type="GO" id="GO:0016779">
    <property type="term" value="F:nucleotidyltransferase activity"/>
    <property type="evidence" value="ECO:0007669"/>
    <property type="project" value="InterPro"/>
</dbReference>
<dbReference type="CDD" id="cd05400">
    <property type="entry name" value="NT_2-5OAS_ClassI-CCAase"/>
    <property type="match status" value="1"/>
</dbReference>
<evidence type="ECO:0000256" key="3">
    <source>
        <dbReference type="ARBA" id="ARBA00022741"/>
    </source>
</evidence>
<gene>
    <name evidence="6" type="ORF">C9940_00965</name>
</gene>
<dbReference type="InterPro" id="IPR006116">
    <property type="entry name" value="NT_2-5OAS_ClassI-CCAase"/>
</dbReference>
<keyword evidence="4" id="KW-0051">Antiviral defense</keyword>
<organism evidence="6">
    <name type="scientific">Pseudidiomarina aestuarii</name>
    <dbReference type="NCBI Taxonomy" id="624146"/>
    <lineage>
        <taxon>Bacteria</taxon>
        <taxon>Pseudomonadati</taxon>
        <taxon>Pseudomonadota</taxon>
        <taxon>Gammaproteobacteria</taxon>
        <taxon>Alteromonadales</taxon>
        <taxon>Idiomarinaceae</taxon>
        <taxon>Pseudidiomarina</taxon>
    </lineage>
</organism>
<evidence type="ECO:0000259" key="5">
    <source>
        <dbReference type="Pfam" id="PF26305"/>
    </source>
</evidence>
<name>A0A2T4CZ73_9GAMM</name>
<accession>A0A2T4CZ73</accession>